<feature type="transmembrane region" description="Helical" evidence="7">
    <location>
        <begin position="127"/>
        <end position="145"/>
    </location>
</feature>
<dbReference type="STRING" id="1223545.GS4_04_00060"/>
<comment type="caution">
    <text evidence="9">The sequence shown here is derived from an EMBL/GenBank/DDBJ whole genome shotgun (WGS) entry which is preliminary data.</text>
</comment>
<keyword evidence="10" id="KW-1185">Reference proteome</keyword>
<dbReference type="PANTHER" id="PTHR43731:SF14">
    <property type="entry name" value="PRESENILIN-ASSOCIATED RHOMBOID-LIKE PROTEIN, MITOCHONDRIAL"/>
    <property type="match status" value="1"/>
</dbReference>
<feature type="transmembrane region" description="Helical" evidence="7">
    <location>
        <begin position="236"/>
        <end position="258"/>
    </location>
</feature>
<evidence type="ECO:0000259" key="8">
    <source>
        <dbReference type="Pfam" id="PF01694"/>
    </source>
</evidence>
<dbReference type="AlphaFoldDB" id="M0QE73"/>
<dbReference type="Proteomes" id="UP000011666">
    <property type="component" value="Unassembled WGS sequence"/>
</dbReference>
<dbReference type="InterPro" id="IPR022764">
    <property type="entry name" value="Peptidase_S54_rhomboid_dom"/>
</dbReference>
<accession>M0QE73</accession>
<sequence length="268" mass="27971">MGQHCVACLQNDGVDRATVRPQFGDRGIRPMVARPLVASRPIATYALIAINVVVFAICIAEAGGLQVLNSPLFLDWSLYKPAIADGQYWRLFTSGFLHLSVIHIAGNMLALYILGRDLELALGIPRYVAVYVTSLFGGSAFVMLFESDTAVTAGASGAIYGLMGAILVVLLKARLSPVPVLSIIGLNIVLSIAIPGISIWAHIGGLVFGAVATAGIVFAPGLLGGSSRPSAKTASIIGWVTIAVLFVLAVGICVGIGLDYSNPTVLVR</sequence>
<dbReference type="SUPFAM" id="SSF144091">
    <property type="entry name" value="Rhomboid-like"/>
    <property type="match status" value="1"/>
</dbReference>
<evidence type="ECO:0000256" key="6">
    <source>
        <dbReference type="ARBA" id="ARBA00023136"/>
    </source>
</evidence>
<keyword evidence="5 7" id="KW-1133">Transmembrane helix</keyword>
<proteinExistence type="inferred from homology"/>
<organism evidence="9 10">
    <name type="scientific">Gordonia soli NBRC 108243</name>
    <dbReference type="NCBI Taxonomy" id="1223545"/>
    <lineage>
        <taxon>Bacteria</taxon>
        <taxon>Bacillati</taxon>
        <taxon>Actinomycetota</taxon>
        <taxon>Actinomycetes</taxon>
        <taxon>Mycobacteriales</taxon>
        <taxon>Gordoniaceae</taxon>
        <taxon>Gordonia</taxon>
    </lineage>
</organism>
<dbReference type="EMBL" id="BANX01000004">
    <property type="protein sequence ID" value="GAC66749.1"/>
    <property type="molecule type" value="Genomic_DNA"/>
</dbReference>
<feature type="transmembrane region" description="Helical" evidence="7">
    <location>
        <begin position="42"/>
        <end position="68"/>
    </location>
</feature>
<keyword evidence="3 7" id="KW-0812">Transmembrane</keyword>
<gene>
    <name evidence="9" type="ORF">GS4_04_00060</name>
</gene>
<feature type="domain" description="Peptidase S54 rhomboid" evidence="8">
    <location>
        <begin position="86"/>
        <end position="214"/>
    </location>
</feature>
<dbReference type="GO" id="GO:0016020">
    <property type="term" value="C:membrane"/>
    <property type="evidence" value="ECO:0007669"/>
    <property type="project" value="UniProtKB-SubCell"/>
</dbReference>
<evidence type="ECO:0000256" key="4">
    <source>
        <dbReference type="ARBA" id="ARBA00022801"/>
    </source>
</evidence>
<comment type="similarity">
    <text evidence="2">Belongs to the peptidase S54 family.</text>
</comment>
<protein>
    <submittedName>
        <fullName evidence="9">Rhomboid family protein</fullName>
    </submittedName>
</protein>
<dbReference type="GO" id="GO:0004252">
    <property type="term" value="F:serine-type endopeptidase activity"/>
    <property type="evidence" value="ECO:0007669"/>
    <property type="project" value="InterPro"/>
</dbReference>
<dbReference type="InterPro" id="IPR050925">
    <property type="entry name" value="Rhomboid_protease_S54"/>
</dbReference>
<dbReference type="eggNOG" id="COG0705">
    <property type="taxonomic scope" value="Bacteria"/>
</dbReference>
<evidence type="ECO:0000256" key="2">
    <source>
        <dbReference type="ARBA" id="ARBA00009045"/>
    </source>
</evidence>
<comment type="subcellular location">
    <subcellularLocation>
        <location evidence="1">Membrane</location>
        <topology evidence="1">Multi-pass membrane protein</topology>
    </subcellularLocation>
</comment>
<feature type="transmembrane region" description="Helical" evidence="7">
    <location>
        <begin position="151"/>
        <end position="171"/>
    </location>
</feature>
<evidence type="ECO:0000256" key="5">
    <source>
        <dbReference type="ARBA" id="ARBA00022989"/>
    </source>
</evidence>
<dbReference type="Pfam" id="PF01694">
    <property type="entry name" value="Rhomboid"/>
    <property type="match status" value="1"/>
</dbReference>
<evidence type="ECO:0000256" key="7">
    <source>
        <dbReference type="SAM" id="Phobius"/>
    </source>
</evidence>
<dbReference type="PANTHER" id="PTHR43731">
    <property type="entry name" value="RHOMBOID PROTEASE"/>
    <property type="match status" value="1"/>
</dbReference>
<dbReference type="Gene3D" id="1.20.1540.10">
    <property type="entry name" value="Rhomboid-like"/>
    <property type="match status" value="1"/>
</dbReference>
<evidence type="ECO:0000313" key="10">
    <source>
        <dbReference type="Proteomes" id="UP000011666"/>
    </source>
</evidence>
<reference evidence="9 10" key="1">
    <citation type="submission" date="2013-01" db="EMBL/GenBank/DDBJ databases">
        <title>Whole genome shotgun sequence of Gordonia soli NBRC 108243.</title>
        <authorList>
            <person name="Isaki-Nakamura S."/>
            <person name="Hosoyama A."/>
            <person name="Tsuchikane K."/>
            <person name="Ando Y."/>
            <person name="Baba S."/>
            <person name="Ohji S."/>
            <person name="Hamada M."/>
            <person name="Tamura T."/>
            <person name="Yamazoe A."/>
            <person name="Yamazaki S."/>
            <person name="Fujita N."/>
        </authorList>
    </citation>
    <scope>NUCLEOTIDE SEQUENCE [LARGE SCALE GENOMIC DNA]</scope>
    <source>
        <strain evidence="9 10">NBRC 108243</strain>
    </source>
</reference>
<name>M0QE73_9ACTN</name>
<feature type="transmembrane region" description="Helical" evidence="7">
    <location>
        <begin position="178"/>
        <end position="200"/>
    </location>
</feature>
<evidence type="ECO:0000313" key="9">
    <source>
        <dbReference type="EMBL" id="GAC66749.1"/>
    </source>
</evidence>
<dbReference type="InterPro" id="IPR035952">
    <property type="entry name" value="Rhomboid-like_sf"/>
</dbReference>
<keyword evidence="6 7" id="KW-0472">Membrane</keyword>
<feature type="transmembrane region" description="Helical" evidence="7">
    <location>
        <begin position="88"/>
        <end position="115"/>
    </location>
</feature>
<feature type="transmembrane region" description="Helical" evidence="7">
    <location>
        <begin position="206"/>
        <end position="224"/>
    </location>
</feature>
<evidence type="ECO:0000256" key="3">
    <source>
        <dbReference type="ARBA" id="ARBA00022692"/>
    </source>
</evidence>
<evidence type="ECO:0000256" key="1">
    <source>
        <dbReference type="ARBA" id="ARBA00004141"/>
    </source>
</evidence>
<keyword evidence="4" id="KW-0378">Hydrolase</keyword>